<reference evidence="5" key="1">
    <citation type="journal article" date="2019" name="Int. J. Syst. Evol. Microbiol.">
        <title>The Global Catalogue of Microorganisms (GCM) 10K type strain sequencing project: providing services to taxonomists for standard genome sequencing and annotation.</title>
        <authorList>
            <consortium name="The Broad Institute Genomics Platform"/>
            <consortium name="The Broad Institute Genome Sequencing Center for Infectious Disease"/>
            <person name="Wu L."/>
            <person name="Ma J."/>
        </authorList>
    </citation>
    <scope>NUCLEOTIDE SEQUENCE [LARGE SCALE GENOMIC DNA]</scope>
    <source>
        <strain evidence="5">CGMCC 1.6774</strain>
    </source>
</reference>
<dbReference type="Gene3D" id="2.60.260.20">
    <property type="entry name" value="Urease metallochaperone UreE, N-terminal domain"/>
    <property type="match status" value="1"/>
</dbReference>
<gene>
    <name evidence="4" type="ORF">ACFSOX_09595</name>
</gene>
<organism evidence="4 5">
    <name type="scientific">Rhodoplanes azumiensis</name>
    <dbReference type="NCBI Taxonomy" id="1897628"/>
    <lineage>
        <taxon>Bacteria</taxon>
        <taxon>Pseudomonadati</taxon>
        <taxon>Pseudomonadota</taxon>
        <taxon>Alphaproteobacteria</taxon>
        <taxon>Hyphomicrobiales</taxon>
        <taxon>Nitrobacteraceae</taxon>
        <taxon>Rhodoplanes</taxon>
    </lineage>
</organism>
<comment type="caution">
    <text evidence="4">The sequence shown here is derived from an EMBL/GenBank/DDBJ whole genome shotgun (WGS) entry which is preliminary data.</text>
</comment>
<keyword evidence="5" id="KW-1185">Reference proteome</keyword>
<dbReference type="EMBL" id="JBHUIW010000008">
    <property type="protein sequence ID" value="MFD2182405.1"/>
    <property type="molecule type" value="Genomic_DNA"/>
</dbReference>
<evidence type="ECO:0000259" key="2">
    <source>
        <dbReference type="Pfam" id="PF02814"/>
    </source>
</evidence>
<feature type="domain" description="UreE urease accessory N-terminal" evidence="2">
    <location>
        <begin position="2"/>
        <end position="33"/>
    </location>
</feature>
<feature type="compositionally biased region" description="Basic residues" evidence="1">
    <location>
        <begin position="162"/>
        <end position="181"/>
    </location>
</feature>
<dbReference type="Proteomes" id="UP001597314">
    <property type="component" value="Unassembled WGS sequence"/>
</dbReference>
<dbReference type="InterPro" id="IPR004029">
    <property type="entry name" value="UreE_N"/>
</dbReference>
<dbReference type="Gene3D" id="3.30.70.790">
    <property type="entry name" value="UreE, C-terminal domain"/>
    <property type="match status" value="1"/>
</dbReference>
<dbReference type="InterPro" id="IPR007864">
    <property type="entry name" value="UreE_C_dom"/>
</dbReference>
<feature type="domain" description="Urease accessory protein UreE C-terminal" evidence="3">
    <location>
        <begin position="40"/>
        <end position="141"/>
    </location>
</feature>
<sequence>MTGEAGTAFLLDLPEATRLLDGDGLLLEDGRVVLVAARPEPLVEVAAASPAALARLAWHIGNRHTEVQILGERLRIRRDHVLEEMLRGLGATLTPIDAAFDPEAGAYAPGGHGHGPGHGHRHGHDLAQGGHDHDHHHGHDHHDHHGDHDHHHGHDHDDSHGHAHGHGHVHHHGHGHPHPHD</sequence>
<dbReference type="Pfam" id="PF05194">
    <property type="entry name" value="UreE_C"/>
    <property type="match status" value="1"/>
</dbReference>
<evidence type="ECO:0000313" key="4">
    <source>
        <dbReference type="EMBL" id="MFD2182405.1"/>
    </source>
</evidence>
<dbReference type="RefSeq" id="WP_378477590.1">
    <property type="nucleotide sequence ID" value="NZ_JBHUIW010000008.1"/>
</dbReference>
<feature type="compositionally biased region" description="Basic and acidic residues" evidence="1">
    <location>
        <begin position="130"/>
        <end position="161"/>
    </location>
</feature>
<dbReference type="InterPro" id="IPR036118">
    <property type="entry name" value="UreE_N_sf"/>
</dbReference>
<dbReference type="InterPro" id="IPR002395">
    <property type="entry name" value="Kininogen"/>
</dbReference>
<feature type="region of interest" description="Disordered" evidence="1">
    <location>
        <begin position="104"/>
        <end position="181"/>
    </location>
</feature>
<dbReference type="PRINTS" id="PR00334">
    <property type="entry name" value="KININOGEN"/>
</dbReference>
<evidence type="ECO:0000256" key="1">
    <source>
        <dbReference type="SAM" id="MobiDB-lite"/>
    </source>
</evidence>
<dbReference type="SUPFAM" id="SSF69287">
    <property type="entry name" value="Urease metallochaperone UreE, N-terminal domain"/>
    <property type="match status" value="1"/>
</dbReference>
<proteinExistence type="predicted"/>
<name>A0ABW5AJN0_9BRAD</name>
<dbReference type="Pfam" id="PF02814">
    <property type="entry name" value="UreE_N"/>
    <property type="match status" value="1"/>
</dbReference>
<dbReference type="SUPFAM" id="SSF69737">
    <property type="entry name" value="Urease metallochaperone UreE, C-terminal domain"/>
    <property type="match status" value="1"/>
</dbReference>
<evidence type="ECO:0000313" key="5">
    <source>
        <dbReference type="Proteomes" id="UP001597314"/>
    </source>
</evidence>
<accession>A0ABW5AJN0</accession>
<protein>
    <submittedName>
        <fullName evidence="4">Urease accessory protein UreE</fullName>
    </submittedName>
</protein>
<evidence type="ECO:0000259" key="3">
    <source>
        <dbReference type="Pfam" id="PF05194"/>
    </source>
</evidence>